<evidence type="ECO:0000259" key="1">
    <source>
        <dbReference type="PROSITE" id="PS50914"/>
    </source>
</evidence>
<dbReference type="Pfam" id="PF04972">
    <property type="entry name" value="BON"/>
    <property type="match status" value="2"/>
</dbReference>
<dbReference type="Proteomes" id="UP000472676">
    <property type="component" value="Unassembled WGS sequence"/>
</dbReference>
<dbReference type="PANTHER" id="PTHR34606:SF15">
    <property type="entry name" value="BON DOMAIN-CONTAINING PROTEIN"/>
    <property type="match status" value="1"/>
</dbReference>
<dbReference type="PANTHER" id="PTHR34606">
    <property type="entry name" value="BON DOMAIN-CONTAINING PROTEIN"/>
    <property type="match status" value="1"/>
</dbReference>
<comment type="caution">
    <text evidence="2">The sequence shown here is derived from an EMBL/GenBank/DDBJ whole genome shotgun (WGS) entry which is preliminary data.</text>
</comment>
<dbReference type="PROSITE" id="PS50914">
    <property type="entry name" value="BON"/>
    <property type="match status" value="2"/>
</dbReference>
<dbReference type="Gene3D" id="3.30.1340.30">
    <property type="match status" value="2"/>
</dbReference>
<protein>
    <submittedName>
        <fullName evidence="2">BON domain-containing protein</fullName>
    </submittedName>
</protein>
<feature type="domain" description="BON" evidence="1">
    <location>
        <begin position="4"/>
        <end position="72"/>
    </location>
</feature>
<feature type="domain" description="BON" evidence="1">
    <location>
        <begin position="79"/>
        <end position="147"/>
    </location>
</feature>
<proteinExistence type="predicted"/>
<accession>A0A6M2BL19</accession>
<dbReference type="EMBL" id="JAAMOW010000001">
    <property type="protein sequence ID" value="NGY03204.1"/>
    <property type="molecule type" value="Genomic_DNA"/>
</dbReference>
<dbReference type="InterPro" id="IPR007055">
    <property type="entry name" value="BON_dom"/>
</dbReference>
<reference evidence="2 3" key="1">
    <citation type="journal article" date="2014" name="Int. J. Syst. Evol. Microbiol.">
        <title>Solimonas terrae sp. nov., isolated from soil.</title>
        <authorList>
            <person name="Kim S.J."/>
            <person name="Moon J.Y."/>
            <person name="Weon H.Y."/>
            <person name="Ahn J.H."/>
            <person name="Chen W.M."/>
            <person name="Kwon S.W."/>
        </authorList>
    </citation>
    <scope>NUCLEOTIDE SEQUENCE [LARGE SCALE GENOMIC DNA]</scope>
    <source>
        <strain evidence="2 3">KIS83-12</strain>
    </source>
</reference>
<dbReference type="RefSeq" id="WP_166250630.1">
    <property type="nucleotide sequence ID" value="NZ_JAAMOW010000001.1"/>
</dbReference>
<sequence length="181" mass="19706">MKLDDRKLQQNVLAALGTRTDLDASVLGVAVRDGVVTLSGHVHHHRDKLAAAMTARGVPGVRAIAQQIDVRPADLPKTADDEIADRAARLLAWDLMVSPGTVHVTVEHGVVELAGTVEWEHQRRDAERDVRKLQGVREVINHIGLLKPADAVDREPRPLHEFVAVRVLAEHGAATAAGDRR</sequence>
<gene>
    <name evidence="2" type="ORF">G7Y85_00350</name>
</gene>
<organism evidence="2 3">
    <name type="scientific">Solimonas terrae</name>
    <dbReference type="NCBI Taxonomy" id="1396819"/>
    <lineage>
        <taxon>Bacteria</taxon>
        <taxon>Pseudomonadati</taxon>
        <taxon>Pseudomonadota</taxon>
        <taxon>Gammaproteobacteria</taxon>
        <taxon>Nevskiales</taxon>
        <taxon>Nevskiaceae</taxon>
        <taxon>Solimonas</taxon>
    </lineage>
</organism>
<name>A0A6M2BL19_9GAMM</name>
<dbReference type="AlphaFoldDB" id="A0A6M2BL19"/>
<evidence type="ECO:0000313" key="3">
    <source>
        <dbReference type="Proteomes" id="UP000472676"/>
    </source>
</evidence>
<keyword evidence="3" id="KW-1185">Reference proteome</keyword>
<evidence type="ECO:0000313" key="2">
    <source>
        <dbReference type="EMBL" id="NGY03204.1"/>
    </source>
</evidence>
<dbReference type="InterPro" id="IPR051686">
    <property type="entry name" value="Lipoprotein_DolP"/>
</dbReference>